<reference evidence="8 9" key="1">
    <citation type="submission" date="2011-08" db="EMBL/GenBank/DDBJ databases">
        <authorList>
            <person name="Weinstock G."/>
            <person name="Sodergren E."/>
            <person name="Clifton S."/>
            <person name="Fulton L."/>
            <person name="Fulton B."/>
            <person name="Courtney L."/>
            <person name="Fronick C."/>
            <person name="Harrison M."/>
            <person name="Strong C."/>
            <person name="Farmer C."/>
            <person name="Delahaunty K."/>
            <person name="Markovic C."/>
            <person name="Hall O."/>
            <person name="Minx P."/>
            <person name="Tomlinson C."/>
            <person name="Mitreva M."/>
            <person name="Hou S."/>
            <person name="Chen J."/>
            <person name="Wollam A."/>
            <person name="Pepin K.H."/>
            <person name="Johnson M."/>
            <person name="Bhonagiri V."/>
            <person name="Zhang X."/>
            <person name="Suruliraj S."/>
            <person name="Warren W."/>
            <person name="Chinwalla A."/>
            <person name="Mardis E.R."/>
            <person name="Wilson R.K."/>
        </authorList>
    </citation>
    <scope>NUCLEOTIDE SEQUENCE [LARGE SCALE GENOMIC DNA]</scope>
    <source>
        <strain evidence="8 9">ATCC 51873</strain>
    </source>
</reference>
<comment type="subcellular location">
    <subcellularLocation>
        <location evidence="1">Cell membrane</location>
        <topology evidence="1">Multi-pass membrane protein</topology>
    </subcellularLocation>
</comment>
<feature type="transmembrane region" description="Helical" evidence="7">
    <location>
        <begin position="21"/>
        <end position="40"/>
    </location>
</feature>
<evidence type="ECO:0000256" key="3">
    <source>
        <dbReference type="ARBA" id="ARBA00022475"/>
    </source>
</evidence>
<evidence type="ECO:0000256" key="6">
    <source>
        <dbReference type="ARBA" id="ARBA00023136"/>
    </source>
</evidence>
<comment type="similarity">
    <text evidence="2">Belongs to the DoxX family.</text>
</comment>
<evidence type="ECO:0000256" key="5">
    <source>
        <dbReference type="ARBA" id="ARBA00022989"/>
    </source>
</evidence>
<accession>G9Y1Y2</accession>
<keyword evidence="5 7" id="KW-1133">Transmembrane helix</keyword>
<gene>
    <name evidence="8" type="ORF">HMPREF0454_00594</name>
</gene>
<dbReference type="AlphaFoldDB" id="G9Y1Y2"/>
<dbReference type="PANTHER" id="PTHR33452:SF1">
    <property type="entry name" value="INNER MEMBRANE PROTEIN YPHA-RELATED"/>
    <property type="match status" value="1"/>
</dbReference>
<dbReference type="PATRIC" id="fig|1002364.3.peg.539"/>
<comment type="caution">
    <text evidence="8">The sequence shown here is derived from an EMBL/GenBank/DDBJ whole genome shotgun (WGS) entry which is preliminary data.</text>
</comment>
<dbReference type="PANTHER" id="PTHR33452">
    <property type="entry name" value="OXIDOREDUCTASE CATD-RELATED"/>
    <property type="match status" value="1"/>
</dbReference>
<dbReference type="EMBL" id="AGCI01000010">
    <property type="protein sequence ID" value="EHM46727.1"/>
    <property type="molecule type" value="Genomic_DNA"/>
</dbReference>
<evidence type="ECO:0000313" key="8">
    <source>
        <dbReference type="EMBL" id="EHM46727.1"/>
    </source>
</evidence>
<dbReference type="Pfam" id="PF07681">
    <property type="entry name" value="DoxX"/>
    <property type="match status" value="1"/>
</dbReference>
<feature type="transmembrane region" description="Helical" evidence="7">
    <location>
        <begin position="126"/>
        <end position="143"/>
    </location>
</feature>
<dbReference type="InterPro" id="IPR051907">
    <property type="entry name" value="DoxX-like_oxidoreductase"/>
</dbReference>
<protein>
    <submittedName>
        <fullName evidence="8">DoxX family protein</fullName>
    </submittedName>
</protein>
<keyword evidence="4 7" id="KW-0812">Transmembrane</keyword>
<evidence type="ECO:0000256" key="1">
    <source>
        <dbReference type="ARBA" id="ARBA00004651"/>
    </source>
</evidence>
<keyword evidence="3" id="KW-1003">Cell membrane</keyword>
<feature type="transmembrane region" description="Helical" evidence="7">
    <location>
        <begin position="87"/>
        <end position="106"/>
    </location>
</feature>
<dbReference type="InterPro" id="IPR032808">
    <property type="entry name" value="DoxX"/>
</dbReference>
<dbReference type="Proteomes" id="UP000005959">
    <property type="component" value="Unassembled WGS sequence"/>
</dbReference>
<keyword evidence="6 7" id="KW-0472">Membrane</keyword>
<evidence type="ECO:0000256" key="7">
    <source>
        <dbReference type="SAM" id="Phobius"/>
    </source>
</evidence>
<name>G9Y1Y2_HAFAL</name>
<dbReference type="GO" id="GO:0005886">
    <property type="term" value="C:plasma membrane"/>
    <property type="evidence" value="ECO:0007669"/>
    <property type="project" value="UniProtKB-SubCell"/>
</dbReference>
<sequence length="151" mass="16868">MIAVPFLLIKELKMSDGMKDSLILLARILLMLLFIIFGWWKLTHFTLAVSAMQGYGAPLPYIAAIVAVVIEFFFGLALILGLWTRPIAAIFALYVLGTSIIGHPFWRLSGMDMVLNEINFYKNISIIGGLLLLIVTGAGRYSLDYRLSKKL</sequence>
<evidence type="ECO:0000256" key="2">
    <source>
        <dbReference type="ARBA" id="ARBA00006679"/>
    </source>
</evidence>
<dbReference type="HOGENOM" id="CLU_058421_8_1_6"/>
<evidence type="ECO:0000256" key="4">
    <source>
        <dbReference type="ARBA" id="ARBA00022692"/>
    </source>
</evidence>
<proteinExistence type="inferred from homology"/>
<feature type="transmembrane region" description="Helical" evidence="7">
    <location>
        <begin position="60"/>
        <end position="80"/>
    </location>
</feature>
<evidence type="ECO:0000313" key="9">
    <source>
        <dbReference type="Proteomes" id="UP000005959"/>
    </source>
</evidence>
<organism evidence="8 9">
    <name type="scientific">Hafnia alvei ATCC 51873</name>
    <dbReference type="NCBI Taxonomy" id="1002364"/>
    <lineage>
        <taxon>Bacteria</taxon>
        <taxon>Pseudomonadati</taxon>
        <taxon>Pseudomonadota</taxon>
        <taxon>Gammaproteobacteria</taxon>
        <taxon>Enterobacterales</taxon>
        <taxon>Hafniaceae</taxon>
        <taxon>Hafnia</taxon>
    </lineage>
</organism>